<dbReference type="PANTHER" id="PTHR12857:SF0">
    <property type="entry name" value="CXXC MOTIF CONTAINING ZINC BINDING PROTEIN"/>
    <property type="match status" value="1"/>
</dbReference>
<reference evidence="4 5" key="1">
    <citation type="journal article" date="2015" name="Genome Biol. Evol.">
        <title>Phylogenomic analyses indicate that early fungi evolved digesting cell walls of algal ancestors of land plants.</title>
        <authorList>
            <person name="Chang Y."/>
            <person name="Wang S."/>
            <person name="Sekimoto S."/>
            <person name="Aerts A.L."/>
            <person name="Choi C."/>
            <person name="Clum A."/>
            <person name="LaButti K.M."/>
            <person name="Lindquist E.A."/>
            <person name="Yee Ngan C."/>
            <person name="Ohm R.A."/>
            <person name="Salamov A.A."/>
            <person name="Grigoriev I.V."/>
            <person name="Spatafora J.W."/>
            <person name="Berbee M.L."/>
        </authorList>
    </citation>
    <scope>NUCLEOTIDE SEQUENCE [LARGE SCALE GENOMIC DNA]</scope>
    <source>
        <strain evidence="4 5">NRRL 28638</strain>
    </source>
</reference>
<dbReference type="InterPro" id="IPR008584">
    <property type="entry name" value="CXXC_Zn-binding_euk"/>
</dbReference>
<sequence length="160" mass="18280">MKLKLLLKAELVNVTDLQVPDEAEDLYFQVKCTSCQEVHANWVSMNRVEKFDLSGSRGDANLVLKCKLCNRESSASFDESKPIKPYSIENTNQFAEFATFECRGLEIINFQPREGFFAKGAESNTRFEDIDLTDGEWADYDDKANVEVSIMDIEVKFQRA</sequence>
<evidence type="ECO:0000256" key="2">
    <source>
        <dbReference type="ARBA" id="ARBA00022723"/>
    </source>
</evidence>
<dbReference type="Proteomes" id="UP000070444">
    <property type="component" value="Unassembled WGS sequence"/>
</dbReference>
<dbReference type="GO" id="GO:0008270">
    <property type="term" value="F:zinc ion binding"/>
    <property type="evidence" value="ECO:0007669"/>
    <property type="project" value="TreeGrafter"/>
</dbReference>
<keyword evidence="5" id="KW-1185">Reference proteome</keyword>
<dbReference type="Pfam" id="PF05907">
    <property type="entry name" value="CXXC_Zn-b_euk"/>
    <property type="match status" value="1"/>
</dbReference>
<accession>A0A137PCK4</accession>
<proteinExistence type="inferred from homology"/>
<organism evidence="4 5">
    <name type="scientific">Conidiobolus coronatus (strain ATCC 28846 / CBS 209.66 / NRRL 28638)</name>
    <name type="common">Delacroixia coronata</name>
    <dbReference type="NCBI Taxonomy" id="796925"/>
    <lineage>
        <taxon>Eukaryota</taxon>
        <taxon>Fungi</taxon>
        <taxon>Fungi incertae sedis</taxon>
        <taxon>Zoopagomycota</taxon>
        <taxon>Entomophthoromycotina</taxon>
        <taxon>Entomophthoromycetes</taxon>
        <taxon>Entomophthorales</taxon>
        <taxon>Ancylistaceae</taxon>
        <taxon>Conidiobolus</taxon>
    </lineage>
</organism>
<dbReference type="PANTHER" id="PTHR12857">
    <property type="entry name" value="CXXC MOTIF CONTAINING ZINC BINDING PROTEIN"/>
    <property type="match status" value="1"/>
</dbReference>
<keyword evidence="2" id="KW-0479">Metal-binding</keyword>
<gene>
    <name evidence="4" type="ORF">CONCODRAFT_68831</name>
</gene>
<evidence type="ECO:0000313" key="5">
    <source>
        <dbReference type="Proteomes" id="UP000070444"/>
    </source>
</evidence>
<protein>
    <submittedName>
        <fullName evidence="4">DUF866-domain-containing protein</fullName>
    </submittedName>
</protein>
<evidence type="ECO:0000313" key="4">
    <source>
        <dbReference type="EMBL" id="KXN72720.1"/>
    </source>
</evidence>
<dbReference type="EMBL" id="KQ964448">
    <property type="protein sequence ID" value="KXN72720.1"/>
    <property type="molecule type" value="Genomic_DNA"/>
</dbReference>
<evidence type="ECO:0000256" key="1">
    <source>
        <dbReference type="ARBA" id="ARBA00007818"/>
    </source>
</evidence>
<name>A0A137PCK4_CONC2</name>
<evidence type="ECO:0000256" key="3">
    <source>
        <dbReference type="ARBA" id="ARBA00022833"/>
    </source>
</evidence>
<dbReference type="OrthoDB" id="10248838at2759"/>
<keyword evidence="3" id="KW-0862">Zinc</keyword>
<dbReference type="AlphaFoldDB" id="A0A137PCK4"/>
<dbReference type="SUPFAM" id="SSF141678">
    <property type="entry name" value="MAL13P1.257-like"/>
    <property type="match status" value="1"/>
</dbReference>
<comment type="similarity">
    <text evidence="1">Belongs to the UPF0587 family.</text>
</comment>
<dbReference type="OMA" id="TAHFVWR"/>